<accession>A0A3P6QQP2</accession>
<feature type="transmembrane region" description="Helical" evidence="1">
    <location>
        <begin position="48"/>
        <end position="67"/>
    </location>
</feature>
<keyword evidence="3" id="KW-1185">Reference proteome</keyword>
<keyword evidence="1" id="KW-0812">Transmembrane</keyword>
<sequence>MHLYNSKKNLLLFIQKASISEPDLQQCILHTPVQHLAIQTVGTFGLELTVAVNLTLAAVRLVTLLFGPKQANRVAGVGILISVIWSVSMCVFHQLGLVTKIWLDENGKYVDRLLPPFNIIRIPLLITELFATFLLYMVTIILLKTKSGSDAANMVKSEKRFLIQSLLTFLSELIHLYGTFWIGHRYLHLGDAQFNANLNFISRPISVGLTPVTICEVFLL</sequence>
<evidence type="ECO:0000313" key="2">
    <source>
        <dbReference type="EMBL" id="VDK48297.1"/>
    </source>
</evidence>
<gene>
    <name evidence="2" type="ORF">CGOC_LOCUS1236</name>
</gene>
<evidence type="ECO:0000313" key="3">
    <source>
        <dbReference type="Proteomes" id="UP000271889"/>
    </source>
</evidence>
<proteinExistence type="predicted"/>
<dbReference type="Proteomes" id="UP000271889">
    <property type="component" value="Unassembled WGS sequence"/>
</dbReference>
<reference evidence="2 3" key="1">
    <citation type="submission" date="2018-11" db="EMBL/GenBank/DDBJ databases">
        <authorList>
            <consortium name="Pathogen Informatics"/>
        </authorList>
    </citation>
    <scope>NUCLEOTIDE SEQUENCE [LARGE SCALE GENOMIC DNA]</scope>
</reference>
<dbReference type="AlphaFoldDB" id="A0A3P6QQP2"/>
<feature type="transmembrane region" description="Helical" evidence="1">
    <location>
        <begin position="161"/>
        <end position="180"/>
    </location>
</feature>
<protein>
    <submittedName>
        <fullName evidence="2">Uncharacterized protein</fullName>
    </submittedName>
</protein>
<evidence type="ECO:0000256" key="1">
    <source>
        <dbReference type="SAM" id="Phobius"/>
    </source>
</evidence>
<dbReference type="OrthoDB" id="5811717at2759"/>
<organism evidence="2 3">
    <name type="scientific">Cylicostephanus goldi</name>
    <name type="common">Nematode worm</name>
    <dbReference type="NCBI Taxonomy" id="71465"/>
    <lineage>
        <taxon>Eukaryota</taxon>
        <taxon>Metazoa</taxon>
        <taxon>Ecdysozoa</taxon>
        <taxon>Nematoda</taxon>
        <taxon>Chromadorea</taxon>
        <taxon>Rhabditida</taxon>
        <taxon>Rhabditina</taxon>
        <taxon>Rhabditomorpha</taxon>
        <taxon>Strongyloidea</taxon>
        <taxon>Strongylidae</taxon>
        <taxon>Cylicostephanus</taxon>
    </lineage>
</organism>
<dbReference type="EMBL" id="UYRV01002220">
    <property type="protein sequence ID" value="VDK48297.1"/>
    <property type="molecule type" value="Genomic_DNA"/>
</dbReference>
<feature type="transmembrane region" description="Helical" evidence="1">
    <location>
        <begin position="74"/>
        <end position="99"/>
    </location>
</feature>
<feature type="transmembrane region" description="Helical" evidence="1">
    <location>
        <begin position="119"/>
        <end position="141"/>
    </location>
</feature>
<name>A0A3P6QQP2_CYLGO</name>
<keyword evidence="1" id="KW-1133">Transmembrane helix</keyword>
<keyword evidence="1" id="KW-0472">Membrane</keyword>